<sequence length="151" mass="17293">MNDDTSSTEVADLDEKRNQRRITDALNNLLKDARNGRLKCAAIRLYYKDGSSEVKVVGGTPEEQAGALAKLEAKETKAKVLMEEVRPILDEVFAHLPEDERIRVADSPERMRRALNTLSDEHLGTLRPFIRKRLIEYKPLMEELWSITEKT</sequence>
<gene>
    <name evidence="1" type="ORF">SAMN05216417_1345</name>
</gene>
<reference evidence="1 2" key="1">
    <citation type="submission" date="2016-10" db="EMBL/GenBank/DDBJ databases">
        <authorList>
            <person name="de Groot N.N."/>
        </authorList>
    </citation>
    <scope>NUCLEOTIDE SEQUENCE [LARGE SCALE GENOMIC DNA]</scope>
    <source>
        <strain evidence="1 2">Nl14</strain>
    </source>
</reference>
<dbReference type="EMBL" id="FPBZ01000034">
    <property type="protein sequence ID" value="SFU78279.1"/>
    <property type="molecule type" value="Genomic_DNA"/>
</dbReference>
<accession>A0A1I7IZA5</accession>
<proteinExistence type="predicted"/>
<organism evidence="1 2">
    <name type="scientific">Nitrosospira multiformis</name>
    <dbReference type="NCBI Taxonomy" id="1231"/>
    <lineage>
        <taxon>Bacteria</taxon>
        <taxon>Pseudomonadati</taxon>
        <taxon>Pseudomonadota</taxon>
        <taxon>Betaproteobacteria</taxon>
        <taxon>Nitrosomonadales</taxon>
        <taxon>Nitrosomonadaceae</taxon>
        <taxon>Nitrosospira</taxon>
    </lineage>
</organism>
<protein>
    <submittedName>
        <fullName evidence="1">Uncharacterized protein</fullName>
    </submittedName>
</protein>
<evidence type="ECO:0000313" key="2">
    <source>
        <dbReference type="Proteomes" id="UP000182649"/>
    </source>
</evidence>
<dbReference type="RefSeq" id="WP_074976075.1">
    <property type="nucleotide sequence ID" value="NZ_FPBZ01000034.1"/>
</dbReference>
<dbReference type="AlphaFoldDB" id="A0A1I7IZA5"/>
<dbReference type="OrthoDB" id="9975917at2"/>
<evidence type="ECO:0000313" key="1">
    <source>
        <dbReference type="EMBL" id="SFU78279.1"/>
    </source>
</evidence>
<name>A0A1I7IZA5_9PROT</name>
<dbReference type="Proteomes" id="UP000182649">
    <property type="component" value="Unassembled WGS sequence"/>
</dbReference>